<comment type="caution">
    <text evidence="2">The sequence shown here is derived from an EMBL/GenBank/DDBJ whole genome shotgun (WGS) entry which is preliminary data.</text>
</comment>
<name>A0A316A9T5_9BACT</name>
<keyword evidence="3" id="KW-1185">Reference proteome</keyword>
<dbReference type="OrthoDB" id="1432662at2"/>
<gene>
    <name evidence="2" type="ORF">CLV98_11834</name>
</gene>
<reference evidence="2 3" key="1">
    <citation type="submission" date="2018-03" db="EMBL/GenBank/DDBJ databases">
        <title>Genomic Encyclopedia of Archaeal and Bacterial Type Strains, Phase II (KMG-II): from individual species to whole genera.</title>
        <authorList>
            <person name="Goeker M."/>
        </authorList>
    </citation>
    <scope>NUCLEOTIDE SEQUENCE [LARGE SCALE GENOMIC DNA]</scope>
    <source>
        <strain evidence="2 3">DSM 100346</strain>
    </source>
</reference>
<sequence>METNLIDRQGIEKLKELASEIKICMFTTLEKGKIVSRPMTALETDDDGNIWFFTSKDTDIGSQMREEEVTLLFASPEENSYLSVSGSYHQVQDEEKKKSLWNPISKAWFPAGKEDPSLVMIRVCPQEASYWDSSSSKMVVFLSLLKSMVTGKQPAEGEHGTIELH</sequence>
<dbReference type="InterPro" id="IPR038725">
    <property type="entry name" value="YdaG_split_barrel_FMN-bd"/>
</dbReference>
<dbReference type="PANTHER" id="PTHR34818:SF1">
    <property type="entry name" value="PROTEIN BLI-3"/>
    <property type="match status" value="1"/>
</dbReference>
<evidence type="ECO:0000313" key="2">
    <source>
        <dbReference type="EMBL" id="PWJ54272.1"/>
    </source>
</evidence>
<dbReference type="Pfam" id="PF16242">
    <property type="entry name" value="Pyrid_ox_like"/>
    <property type="match status" value="1"/>
</dbReference>
<dbReference type="AlphaFoldDB" id="A0A316A9T5"/>
<dbReference type="EMBL" id="QGDT01000018">
    <property type="protein sequence ID" value="PWJ54272.1"/>
    <property type="molecule type" value="Genomic_DNA"/>
</dbReference>
<protein>
    <submittedName>
        <fullName evidence="2">General stress protein 26</fullName>
    </submittedName>
</protein>
<evidence type="ECO:0000313" key="3">
    <source>
        <dbReference type="Proteomes" id="UP000245880"/>
    </source>
</evidence>
<dbReference type="InterPro" id="IPR052917">
    <property type="entry name" value="Stress-Dev_Protein"/>
</dbReference>
<proteinExistence type="predicted"/>
<dbReference type="SUPFAM" id="SSF50475">
    <property type="entry name" value="FMN-binding split barrel"/>
    <property type="match status" value="1"/>
</dbReference>
<dbReference type="RefSeq" id="WP_109677888.1">
    <property type="nucleotide sequence ID" value="NZ_QGDT01000018.1"/>
</dbReference>
<evidence type="ECO:0000259" key="1">
    <source>
        <dbReference type="Pfam" id="PF16242"/>
    </source>
</evidence>
<dbReference type="PANTHER" id="PTHR34818">
    <property type="entry name" value="PROTEIN BLI-3"/>
    <property type="match status" value="1"/>
</dbReference>
<dbReference type="InterPro" id="IPR012349">
    <property type="entry name" value="Split_barrel_FMN-bd"/>
</dbReference>
<dbReference type="Gene3D" id="2.30.110.10">
    <property type="entry name" value="Electron Transport, Fmn-binding Protein, Chain A"/>
    <property type="match status" value="1"/>
</dbReference>
<accession>A0A316A9T5</accession>
<dbReference type="Proteomes" id="UP000245880">
    <property type="component" value="Unassembled WGS sequence"/>
</dbReference>
<feature type="domain" description="General stress protein FMN-binding split barrel" evidence="1">
    <location>
        <begin position="11"/>
        <end position="154"/>
    </location>
</feature>
<organism evidence="2 3">
    <name type="scientific">Dyadobacter jejuensis</name>
    <dbReference type="NCBI Taxonomy" id="1082580"/>
    <lineage>
        <taxon>Bacteria</taxon>
        <taxon>Pseudomonadati</taxon>
        <taxon>Bacteroidota</taxon>
        <taxon>Cytophagia</taxon>
        <taxon>Cytophagales</taxon>
        <taxon>Spirosomataceae</taxon>
        <taxon>Dyadobacter</taxon>
    </lineage>
</organism>